<evidence type="ECO:0000313" key="2">
    <source>
        <dbReference type="Proteomes" id="UP000245657"/>
    </source>
</evidence>
<dbReference type="AlphaFoldDB" id="A0A2V2N8E4"/>
<dbReference type="RefSeq" id="WP_109969171.1">
    <property type="nucleotide sequence ID" value="NZ_CP176093.1"/>
</dbReference>
<dbReference type="SUPFAM" id="SSF143100">
    <property type="entry name" value="TTHA1013/TTHA0281-like"/>
    <property type="match status" value="1"/>
</dbReference>
<sequence length="76" mass="8735">MIIPEKHRETEIFFVVEEADEGGYIARSHAFPIYTQADTLDELREMVRDAVLCHFGDKPAPTLIRLHIVRDEVLAV</sequence>
<accession>A0A2V2N8E4</accession>
<name>A0A2V2N8E4_9EURY</name>
<dbReference type="GeneID" id="97550292"/>
<reference evidence="1 2" key="1">
    <citation type="submission" date="2018-05" db="EMBL/GenBank/DDBJ databases">
        <title>Draft genome of Methanospirillum lacunae Ki8-1.</title>
        <authorList>
            <person name="Dueholm M.S."/>
            <person name="Nielsen P.H."/>
            <person name="Bakmann L.F."/>
            <person name="Otzen D.E."/>
        </authorList>
    </citation>
    <scope>NUCLEOTIDE SEQUENCE [LARGE SCALE GENOMIC DNA]</scope>
    <source>
        <strain evidence="1 2">Ki8-1</strain>
    </source>
</reference>
<gene>
    <name evidence="1" type="ORF">DK846_11900</name>
</gene>
<dbReference type="InterPro" id="IPR035069">
    <property type="entry name" value="TTHA1013/TTHA0281-like"/>
</dbReference>
<protein>
    <submittedName>
        <fullName evidence="1">2-oxoisovalerate dehydrogenase</fullName>
    </submittedName>
</protein>
<keyword evidence="2" id="KW-1185">Reference proteome</keyword>
<proteinExistence type="predicted"/>
<dbReference type="EMBL" id="QGMY01000008">
    <property type="protein sequence ID" value="PWR71553.1"/>
    <property type="molecule type" value="Genomic_DNA"/>
</dbReference>
<organism evidence="1 2">
    <name type="scientific">Methanospirillum lacunae</name>
    <dbReference type="NCBI Taxonomy" id="668570"/>
    <lineage>
        <taxon>Archaea</taxon>
        <taxon>Methanobacteriati</taxon>
        <taxon>Methanobacteriota</taxon>
        <taxon>Stenosarchaea group</taxon>
        <taxon>Methanomicrobia</taxon>
        <taxon>Methanomicrobiales</taxon>
        <taxon>Methanospirillaceae</taxon>
        <taxon>Methanospirillum</taxon>
    </lineage>
</organism>
<evidence type="ECO:0000313" key="1">
    <source>
        <dbReference type="EMBL" id="PWR71553.1"/>
    </source>
</evidence>
<dbReference type="Proteomes" id="UP000245657">
    <property type="component" value="Unassembled WGS sequence"/>
</dbReference>
<dbReference type="OrthoDB" id="117996at2157"/>
<comment type="caution">
    <text evidence="1">The sequence shown here is derived from an EMBL/GenBank/DDBJ whole genome shotgun (WGS) entry which is preliminary data.</text>
</comment>
<dbReference type="Gene3D" id="3.30.160.250">
    <property type="match status" value="1"/>
</dbReference>